<dbReference type="Proteomes" id="UP000572754">
    <property type="component" value="Unassembled WGS sequence"/>
</dbReference>
<organism evidence="3 4">
    <name type="scientific">Fusarium circinatum</name>
    <name type="common">Pitch canker fungus</name>
    <name type="synonym">Gibberella circinata</name>
    <dbReference type="NCBI Taxonomy" id="48490"/>
    <lineage>
        <taxon>Eukaryota</taxon>
        <taxon>Fungi</taxon>
        <taxon>Dikarya</taxon>
        <taxon>Ascomycota</taxon>
        <taxon>Pezizomycotina</taxon>
        <taxon>Sordariomycetes</taxon>
        <taxon>Hypocreomycetidae</taxon>
        <taxon>Hypocreales</taxon>
        <taxon>Nectriaceae</taxon>
        <taxon>Fusarium</taxon>
        <taxon>Fusarium fujikuroi species complex</taxon>
    </lineage>
</organism>
<evidence type="ECO:0000313" key="3">
    <source>
        <dbReference type="EMBL" id="KAF5663906.1"/>
    </source>
</evidence>
<evidence type="ECO:0000259" key="2">
    <source>
        <dbReference type="Pfam" id="PF20938"/>
    </source>
</evidence>
<evidence type="ECO:0000313" key="4">
    <source>
        <dbReference type="Proteomes" id="UP000572754"/>
    </source>
</evidence>
<dbReference type="InterPro" id="IPR049237">
    <property type="entry name" value="DUF2264_C"/>
</dbReference>
<gene>
    <name evidence="3" type="ORF">FCIRC_11014</name>
</gene>
<sequence length="722" mass="81267">MPGLPGFSDNPFRDRHDLLRAATAIIRPLEQYRSKSKARVKLYPSTAAGFDDVAAQLEGFARPLWAISGLVDKSAEPSMRSWLRGIEGGVDPEDPEYWGHLGSFDQRMVEMESLAFALLTEPHVILSFLTLESTKNLEQWLQQINNFDMPRNNWRWFRVLVNLALMKVLGSDKDKARQAMDADFELLDQFYVGEGWSSDGVWGDDRKQVDYYSGSFAIQFAQLLYVHCAVDDEKRVSKYRQHAMKFASEYWRYFDTNGAAIPFGRSMTYRFACGAFWSALALSGIRSSESRLSLGTIKGLLLRHLRWWAEQSEIFNSDGTMNIGYAYPNMYMSEDYNSRQSVYWCLKSFVVLGLPSDHPFWTVQEEPHPIYALNPSARHPDTARLFPAPHQIVCHSEEHHYLLSAGQMTTQMFKAREAKYGKFAYSSAFGYSIPTGLELHQIAPDSTLTVKLDDDGPWRVRSQPVDVRFDTIPIQSAKGRGHLPSITSTWRPVKSLDLTIQTTLVPLIYHYPGWHLRIHHIRGLGTVNGIPWFNNFEMVDSSFAVNRLTDQGYHISAIDTAKVKHDGQFTEGYVTDQSSVLVKSRGGISGIVDLTPSIHLKGGLHRDEVKLGCRGYLIQADPNTNLVAQKTLIPSIRYSGAGAMGDQSSVTSEARLSAFVANAVFGVSNVNQSMEYVPNNWYYLQDDWSSMNMLEIDVTAAGKTQISIQQTTPPGALGRGSL</sequence>
<dbReference type="PANTHER" id="PTHR35339:SF2">
    <property type="entry name" value="DUF2264 DOMAIN-CONTAINING PROTEIN-RELATED"/>
    <property type="match status" value="1"/>
</dbReference>
<reference evidence="3 4" key="2">
    <citation type="submission" date="2020-05" db="EMBL/GenBank/DDBJ databases">
        <title>Identification and distribution of gene clusters putatively required for synthesis of sphingolipid metabolism inhibitors in phylogenetically diverse species of the filamentous fungus Fusarium.</title>
        <authorList>
            <person name="Kim H.-S."/>
            <person name="Busman M."/>
            <person name="Brown D.W."/>
            <person name="Divon H."/>
            <person name="Uhlig S."/>
            <person name="Proctor R.H."/>
        </authorList>
    </citation>
    <scope>NUCLEOTIDE SEQUENCE [LARGE SCALE GENOMIC DNA]</scope>
    <source>
        <strain evidence="3 4">NRRL 25331</strain>
    </source>
</reference>
<reference evidence="4" key="1">
    <citation type="journal article" date="2020" name="BMC Genomics">
        <title>Correction to: Identification and distribution of gene clusters required for synthesis of sphingolipid metabolism inhibitors in diverse species of the filamentous fungus Fusarium.</title>
        <authorList>
            <person name="Kim H.S."/>
            <person name="Lohmar J.M."/>
            <person name="Busman M."/>
            <person name="Brown D.W."/>
            <person name="Naumann T.A."/>
            <person name="Divon H.H."/>
            <person name="Lysoe E."/>
            <person name="Uhlig S."/>
            <person name="Proctor R.H."/>
        </authorList>
    </citation>
    <scope>NUCLEOTIDE SEQUENCE [LARGE SCALE GENOMIC DNA]</scope>
    <source>
        <strain evidence="4">NRRL 25331</strain>
    </source>
</reference>
<name>A0A8H5T6L6_FUSCI</name>
<dbReference type="EMBL" id="JAAQPE010000423">
    <property type="protein sequence ID" value="KAF5663906.1"/>
    <property type="molecule type" value="Genomic_DNA"/>
</dbReference>
<accession>A0A8H5T6L6</accession>
<dbReference type="PIRSF" id="PIRSF014753">
    <property type="entry name" value="UCP014753"/>
    <property type="match status" value="1"/>
</dbReference>
<evidence type="ECO:0000259" key="1">
    <source>
        <dbReference type="Pfam" id="PF10022"/>
    </source>
</evidence>
<protein>
    <recommendedName>
        <fullName evidence="5">DUF2264 domain-containing protein</fullName>
    </recommendedName>
</protein>
<dbReference type="PANTHER" id="PTHR35339">
    <property type="entry name" value="LINALOOL DEHYDRATASE_ISOMERASE DOMAIN-CONTAINING PROTEIN"/>
    <property type="match status" value="1"/>
</dbReference>
<feature type="domain" description="DUF2264" evidence="1">
    <location>
        <begin position="14"/>
        <end position="368"/>
    </location>
</feature>
<dbReference type="InterPro" id="IPR049349">
    <property type="entry name" value="DUF2264_N"/>
</dbReference>
<feature type="domain" description="DUF2264" evidence="2">
    <location>
        <begin position="386"/>
        <end position="639"/>
    </location>
</feature>
<evidence type="ECO:0008006" key="5">
    <source>
        <dbReference type="Google" id="ProtNLM"/>
    </source>
</evidence>
<comment type="caution">
    <text evidence="3">The sequence shown here is derived from an EMBL/GenBank/DDBJ whole genome shotgun (WGS) entry which is preliminary data.</text>
</comment>
<dbReference type="AlphaFoldDB" id="A0A8H5T6L6"/>
<dbReference type="Pfam" id="PF20938">
    <property type="entry name" value="DUF2264_C"/>
    <property type="match status" value="1"/>
</dbReference>
<proteinExistence type="predicted"/>
<dbReference type="Pfam" id="PF10022">
    <property type="entry name" value="DUF2264"/>
    <property type="match status" value="1"/>
</dbReference>
<dbReference type="InterPro" id="IPR016624">
    <property type="entry name" value="UCP014753"/>
</dbReference>
<keyword evidence="4" id="KW-1185">Reference proteome</keyword>